<name>A0A9P0JM98_ACAOB</name>
<sequence length="53" mass="6205">MYAYLPLVWICESCLPRWLQSYLKHVYVCLSFYTSGSLTDSTSLLSRNYVPVH</sequence>
<dbReference type="EMBL" id="CAKOFQ010006662">
    <property type="protein sequence ID" value="CAH1955760.1"/>
    <property type="molecule type" value="Genomic_DNA"/>
</dbReference>
<accession>A0A9P0JM98</accession>
<keyword evidence="2" id="KW-1185">Reference proteome</keyword>
<dbReference type="Proteomes" id="UP001152888">
    <property type="component" value="Unassembled WGS sequence"/>
</dbReference>
<gene>
    <name evidence="1" type="ORF">ACAOBT_LOCUS1218</name>
</gene>
<proteinExistence type="predicted"/>
<evidence type="ECO:0000313" key="1">
    <source>
        <dbReference type="EMBL" id="CAH1955760.1"/>
    </source>
</evidence>
<dbReference type="AlphaFoldDB" id="A0A9P0JM98"/>
<comment type="caution">
    <text evidence="1">The sequence shown here is derived from an EMBL/GenBank/DDBJ whole genome shotgun (WGS) entry which is preliminary data.</text>
</comment>
<evidence type="ECO:0000313" key="2">
    <source>
        <dbReference type="Proteomes" id="UP001152888"/>
    </source>
</evidence>
<organism evidence="1 2">
    <name type="scientific">Acanthoscelides obtectus</name>
    <name type="common">Bean weevil</name>
    <name type="synonym">Bruchus obtectus</name>
    <dbReference type="NCBI Taxonomy" id="200917"/>
    <lineage>
        <taxon>Eukaryota</taxon>
        <taxon>Metazoa</taxon>
        <taxon>Ecdysozoa</taxon>
        <taxon>Arthropoda</taxon>
        <taxon>Hexapoda</taxon>
        <taxon>Insecta</taxon>
        <taxon>Pterygota</taxon>
        <taxon>Neoptera</taxon>
        <taxon>Endopterygota</taxon>
        <taxon>Coleoptera</taxon>
        <taxon>Polyphaga</taxon>
        <taxon>Cucujiformia</taxon>
        <taxon>Chrysomeloidea</taxon>
        <taxon>Chrysomelidae</taxon>
        <taxon>Bruchinae</taxon>
        <taxon>Bruchini</taxon>
        <taxon>Acanthoscelides</taxon>
    </lineage>
</organism>
<protein>
    <submittedName>
        <fullName evidence="1">Uncharacterized protein</fullName>
    </submittedName>
</protein>
<reference evidence="1" key="1">
    <citation type="submission" date="2022-03" db="EMBL/GenBank/DDBJ databases">
        <authorList>
            <person name="Sayadi A."/>
        </authorList>
    </citation>
    <scope>NUCLEOTIDE SEQUENCE</scope>
</reference>